<evidence type="ECO:0008006" key="4">
    <source>
        <dbReference type="Google" id="ProtNLM"/>
    </source>
</evidence>
<protein>
    <recommendedName>
        <fullName evidence="4">D-alanyl-D-alanine dipeptidase</fullName>
    </recommendedName>
</protein>
<sequence length="311" mass="32774">MTTSAPAVREAGHGLTYAVLGWAVAYGGVRLAWTVGEAPEFGRFGTDLLGFTGWWSVAMCVAAGVLAVALDRLVVWRPVLAAVAWVTAGALVAAAAILLPELVGFLLFTVGPYFDAPAFASRLGCVTGAVLLGLATARYQRRTRGDCPDCCRTVRPGLRRSTPAWWARWAAYAAVAGLVARFAAQAVVGFDGLTDDATMVGLMIGMVLAGVLLPLALVHHWGEVWPGWVPLLAGRMIPRLLLLVPGFGLGTGIVAYFGMGMVQVVSGSESEFSDAFLWVAMSAYSILGLGLVAASSDYHLRTRRPCGTCGR</sequence>
<gene>
    <name evidence="2" type="ORF">OG375_06390</name>
</gene>
<feature type="transmembrane region" description="Helical" evidence="1">
    <location>
        <begin position="53"/>
        <end position="70"/>
    </location>
</feature>
<organism evidence="2 3">
    <name type="scientific">Micromonospora zamorensis</name>
    <dbReference type="NCBI Taxonomy" id="709883"/>
    <lineage>
        <taxon>Bacteria</taxon>
        <taxon>Bacillati</taxon>
        <taxon>Actinomycetota</taxon>
        <taxon>Actinomycetes</taxon>
        <taxon>Micromonosporales</taxon>
        <taxon>Micromonosporaceae</taxon>
        <taxon>Micromonospora</taxon>
    </lineage>
</organism>
<feature type="transmembrane region" description="Helical" evidence="1">
    <location>
        <begin position="275"/>
        <end position="294"/>
    </location>
</feature>
<feature type="transmembrane region" description="Helical" evidence="1">
    <location>
        <begin position="200"/>
        <end position="219"/>
    </location>
</feature>
<dbReference type="EMBL" id="CP107941">
    <property type="protein sequence ID" value="WUI83943.1"/>
    <property type="molecule type" value="Genomic_DNA"/>
</dbReference>
<evidence type="ECO:0000313" key="2">
    <source>
        <dbReference type="EMBL" id="WUI83943.1"/>
    </source>
</evidence>
<feature type="transmembrane region" description="Helical" evidence="1">
    <location>
        <begin position="119"/>
        <end position="137"/>
    </location>
</feature>
<keyword evidence="3" id="KW-1185">Reference proteome</keyword>
<keyword evidence="1" id="KW-0812">Transmembrane</keyword>
<name>A0ABZ1PIK3_9ACTN</name>
<feature type="transmembrane region" description="Helical" evidence="1">
    <location>
        <begin position="79"/>
        <end position="99"/>
    </location>
</feature>
<evidence type="ECO:0000313" key="3">
    <source>
        <dbReference type="Proteomes" id="UP001346877"/>
    </source>
</evidence>
<feature type="transmembrane region" description="Helical" evidence="1">
    <location>
        <begin position="169"/>
        <end position="188"/>
    </location>
</feature>
<dbReference type="Proteomes" id="UP001346877">
    <property type="component" value="Chromosome"/>
</dbReference>
<keyword evidence="1" id="KW-0472">Membrane</keyword>
<dbReference type="RefSeq" id="WP_328373636.1">
    <property type="nucleotide sequence ID" value="NZ_CP107936.1"/>
</dbReference>
<feature type="transmembrane region" description="Helical" evidence="1">
    <location>
        <begin position="12"/>
        <end position="33"/>
    </location>
</feature>
<evidence type="ECO:0000256" key="1">
    <source>
        <dbReference type="SAM" id="Phobius"/>
    </source>
</evidence>
<accession>A0ABZ1PIK3</accession>
<reference evidence="2 3" key="1">
    <citation type="submission" date="2022-10" db="EMBL/GenBank/DDBJ databases">
        <title>The complete genomes of actinobacterial strains from the NBC collection.</title>
        <authorList>
            <person name="Joergensen T.S."/>
            <person name="Alvarez Arevalo M."/>
            <person name="Sterndorff E.B."/>
            <person name="Faurdal D."/>
            <person name="Vuksanovic O."/>
            <person name="Mourched A.-S."/>
            <person name="Charusanti P."/>
            <person name="Shaw S."/>
            <person name="Blin K."/>
            <person name="Weber T."/>
        </authorList>
    </citation>
    <scope>NUCLEOTIDE SEQUENCE [LARGE SCALE GENOMIC DNA]</scope>
    <source>
        <strain evidence="2 3">NBC_00396</strain>
    </source>
</reference>
<proteinExistence type="predicted"/>
<keyword evidence="1" id="KW-1133">Transmembrane helix</keyword>
<feature type="transmembrane region" description="Helical" evidence="1">
    <location>
        <begin position="240"/>
        <end position="263"/>
    </location>
</feature>